<evidence type="ECO:0000256" key="2">
    <source>
        <dbReference type="ARBA" id="ARBA00004725"/>
    </source>
</evidence>
<dbReference type="RefSeq" id="XP_018270924.1">
    <property type="nucleotide sequence ID" value="XM_018413389.1"/>
</dbReference>
<gene>
    <name evidence="4" type="ORF">RHOBADRAFT_36830</name>
</gene>
<dbReference type="AlphaFoldDB" id="A0A194S2Z2"/>
<evidence type="ECO:0000313" key="5">
    <source>
        <dbReference type="Proteomes" id="UP000053890"/>
    </source>
</evidence>
<keyword evidence="3" id="KW-0665">Pyrimidine biosynthesis</keyword>
<reference evidence="4 5" key="1">
    <citation type="journal article" date="2015" name="Front. Microbiol.">
        <title>Genome sequence of the plant growth promoting endophytic yeast Rhodotorula graminis WP1.</title>
        <authorList>
            <person name="Firrincieli A."/>
            <person name="Otillar R."/>
            <person name="Salamov A."/>
            <person name="Schmutz J."/>
            <person name="Khan Z."/>
            <person name="Redman R.S."/>
            <person name="Fleck N.D."/>
            <person name="Lindquist E."/>
            <person name="Grigoriev I.V."/>
            <person name="Doty S.L."/>
        </authorList>
    </citation>
    <scope>NUCLEOTIDE SEQUENCE [LARGE SCALE GENOMIC DNA]</scope>
    <source>
        <strain evidence="4 5">WP1</strain>
    </source>
</reference>
<dbReference type="STRING" id="578459.A0A194S2Z2"/>
<comment type="pathway">
    <text evidence="2">Pyrimidine metabolism; UMP biosynthesis via de novo pathway.</text>
</comment>
<keyword evidence="5" id="KW-1185">Reference proteome</keyword>
<evidence type="ECO:0000256" key="3">
    <source>
        <dbReference type="ARBA" id="ARBA00022975"/>
    </source>
</evidence>
<dbReference type="GO" id="GO:0006207">
    <property type="term" value="P:'de novo' pyrimidine nucleobase biosynthetic process"/>
    <property type="evidence" value="ECO:0007669"/>
    <property type="project" value="TreeGrafter"/>
</dbReference>
<dbReference type="GeneID" id="28973838"/>
<dbReference type="OMA" id="GDGYRRM"/>
<dbReference type="InterPro" id="IPR050074">
    <property type="entry name" value="DHO_dehydrogenase"/>
</dbReference>
<dbReference type="EMBL" id="KQ474079">
    <property type="protein sequence ID" value="KPV74875.1"/>
    <property type="molecule type" value="Genomic_DNA"/>
</dbReference>
<dbReference type="InterPro" id="IPR023359">
    <property type="entry name" value="Dihydro_DH_chainA_dom2"/>
</dbReference>
<comment type="cofactor">
    <cofactor evidence="1">
        <name>FMN</name>
        <dbReference type="ChEBI" id="CHEBI:58210"/>
    </cofactor>
</comment>
<name>A0A194S2Z2_RHOGW</name>
<dbReference type="InterPro" id="IPR013785">
    <property type="entry name" value="Aldolase_TIM"/>
</dbReference>
<dbReference type="GO" id="GO:0005737">
    <property type="term" value="C:cytoplasm"/>
    <property type="evidence" value="ECO:0007669"/>
    <property type="project" value="TreeGrafter"/>
</dbReference>
<dbReference type="OrthoDB" id="14784at2759"/>
<proteinExistence type="predicted"/>
<evidence type="ECO:0000256" key="1">
    <source>
        <dbReference type="ARBA" id="ARBA00001917"/>
    </source>
</evidence>
<organism evidence="4 5">
    <name type="scientific">Rhodotorula graminis (strain WP1)</name>
    <dbReference type="NCBI Taxonomy" id="578459"/>
    <lineage>
        <taxon>Eukaryota</taxon>
        <taxon>Fungi</taxon>
        <taxon>Dikarya</taxon>
        <taxon>Basidiomycota</taxon>
        <taxon>Pucciniomycotina</taxon>
        <taxon>Microbotryomycetes</taxon>
        <taxon>Sporidiobolales</taxon>
        <taxon>Sporidiobolaceae</taxon>
        <taxon>Rhodotorula</taxon>
    </lineage>
</organism>
<accession>A0A194S2Z2</accession>
<dbReference type="PANTHER" id="PTHR48109">
    <property type="entry name" value="DIHYDROOROTATE DEHYDROGENASE (QUINONE), MITOCHONDRIAL-RELATED"/>
    <property type="match status" value="1"/>
</dbReference>
<dbReference type="Proteomes" id="UP000053890">
    <property type="component" value="Unassembled WGS sequence"/>
</dbReference>
<dbReference type="GO" id="GO:0006221">
    <property type="term" value="P:pyrimidine nucleotide biosynthetic process"/>
    <property type="evidence" value="ECO:0007669"/>
    <property type="project" value="UniProtKB-KW"/>
</dbReference>
<dbReference type="Gene3D" id="3.20.20.70">
    <property type="entry name" value="Aldolase class I"/>
    <property type="match status" value="1"/>
</dbReference>
<protein>
    <submittedName>
        <fullName evidence="4">Uncharacterized protein</fullName>
    </submittedName>
</protein>
<dbReference type="Gene3D" id="2.30.26.10">
    <property type="entry name" value="Dihydroorotate Dehydrogenase A, chain A, domain 2"/>
    <property type="match status" value="1"/>
</dbReference>
<dbReference type="PANTHER" id="PTHR48109:SF1">
    <property type="entry name" value="DIHYDROOROTATE DEHYDROGENASE (FUMARATE)"/>
    <property type="match status" value="1"/>
</dbReference>
<sequence>MPLFPRSPSRGSIPLLNSACPWASSAKDLRALWECPYTSAVTTRTTTLNGFPDDSTRHQVAFFGPDAQSSANSYGYSPHPLSTYLSWLRPLVKGASPAQRTKKQLVVSITGTPAETREMLVALQAFADEHGVTLAAEYNASCPNIKGHPPPAYFEKDLAEYLEILAEHASPSLKVGVKLPPYTYDEQFMAVIRALSSVRSPPSSSANEHPISFLTTTNTLGQGLVFTPQIVDPPLPGSGAQSQAMKDAALEVHALPGGWGGLAGAAIHQTSLGNIYRLSLLLRGSAPAGGPSPLGAPTDPRLASITLIGVGGASDAAGVERFRLAGADAVACATALGREGVSVFERMSGEVTAAKL</sequence>
<evidence type="ECO:0000313" key="4">
    <source>
        <dbReference type="EMBL" id="KPV74875.1"/>
    </source>
</evidence>
<dbReference type="GO" id="GO:0004152">
    <property type="term" value="F:dihydroorotate dehydrogenase activity"/>
    <property type="evidence" value="ECO:0007669"/>
    <property type="project" value="TreeGrafter"/>
</dbReference>
<dbReference type="SUPFAM" id="SSF51395">
    <property type="entry name" value="FMN-linked oxidoreductases"/>
    <property type="match status" value="1"/>
</dbReference>